<dbReference type="OrthoDB" id="9788394at2"/>
<reference evidence="11" key="2">
    <citation type="submission" date="2013-09" db="EMBL/GenBank/DDBJ databases">
        <authorList>
            <person name="Wang G."/>
            <person name="Yang Y."/>
            <person name="Su Y."/>
        </authorList>
    </citation>
    <scope>NUCLEOTIDE SEQUENCE</scope>
    <source>
        <strain evidence="11">ATCC 39006</strain>
    </source>
</reference>
<comment type="subcellular location">
    <subcellularLocation>
        <location evidence="8">Cytoplasm</location>
    </subcellularLocation>
</comment>
<name>A0A2I5TES2_SERS3</name>
<feature type="binding site" evidence="8">
    <location>
        <position position="20"/>
    </location>
    <ligand>
        <name>GTP</name>
        <dbReference type="ChEBI" id="CHEBI:37565"/>
    </ligand>
</feature>
<reference evidence="11 12" key="1">
    <citation type="journal article" date="2013" name="Genome Announc.">
        <title>Draft genome sequence of Serratia sp. strain ATCC 39006, a model bacterium for analysis of the biosynthesis and regulation of prodigiosin, a carbapenem, and gas vesicles.</title>
        <authorList>
            <person name="Fineran P.C."/>
            <person name="Iglesias Cans M.C."/>
            <person name="Ramsay J.P."/>
            <person name="Wilf N.M."/>
            <person name="Cossyleon D."/>
            <person name="McNeil M.B."/>
            <person name="Williamson N.R."/>
            <person name="Monson R.E."/>
            <person name="Becher S.A."/>
            <person name="Stanton J.A."/>
            <person name="Brugger K."/>
            <person name="Brown S.D."/>
            <person name="Salmond G.P."/>
        </authorList>
    </citation>
    <scope>NUCLEOTIDE SEQUENCE [LARGE SCALE GENOMIC DNA]</scope>
    <source>
        <strain evidence="11">ATCC 39006</strain>
        <strain evidence="12">ATCC 39006 / SC 11482</strain>
    </source>
</reference>
<proteinExistence type="inferred from homology"/>
<keyword evidence="7 8" id="KW-0501">Molybdenum cofactor biosynthesis</keyword>
<dbReference type="GO" id="GO:0005525">
    <property type="term" value="F:GTP binding"/>
    <property type="evidence" value="ECO:0007669"/>
    <property type="project" value="UniProtKB-UniRule"/>
</dbReference>
<dbReference type="InterPro" id="IPR013482">
    <property type="entry name" value="Molybde_CF_guanTrfase"/>
</dbReference>
<dbReference type="InterPro" id="IPR025877">
    <property type="entry name" value="MobA-like_NTP_Trfase"/>
</dbReference>
<evidence type="ECO:0000256" key="2">
    <source>
        <dbReference type="ARBA" id="ARBA00022679"/>
    </source>
</evidence>
<evidence type="ECO:0000256" key="7">
    <source>
        <dbReference type="ARBA" id="ARBA00023150"/>
    </source>
</evidence>
<evidence type="ECO:0000256" key="1">
    <source>
        <dbReference type="ARBA" id="ARBA00022490"/>
    </source>
</evidence>
<dbReference type="GO" id="GO:0061603">
    <property type="term" value="F:molybdenum cofactor guanylyltransferase activity"/>
    <property type="evidence" value="ECO:0007669"/>
    <property type="project" value="UniProtKB-EC"/>
</dbReference>
<dbReference type="STRING" id="104623.Ser39006_00510"/>
<accession>A0A2I5TES2</accession>
<evidence type="ECO:0000313" key="12">
    <source>
        <dbReference type="Proteomes" id="UP000017700"/>
    </source>
</evidence>
<evidence type="ECO:0000313" key="11">
    <source>
        <dbReference type="EMBL" id="AUH03058.1"/>
    </source>
</evidence>
<evidence type="ECO:0000313" key="10">
    <source>
        <dbReference type="EMBL" id="AUG98743.1"/>
    </source>
</evidence>
<comment type="subunit">
    <text evidence="8">Monomer.</text>
</comment>
<comment type="domain">
    <text evidence="8">The N-terminal domain determines nucleotide recognition and specific binding, while the C-terminal domain determines the specific binding to the target protein.</text>
</comment>
<evidence type="ECO:0000256" key="4">
    <source>
        <dbReference type="ARBA" id="ARBA00022741"/>
    </source>
</evidence>
<dbReference type="PANTHER" id="PTHR19136:SF81">
    <property type="entry name" value="MOLYBDENUM COFACTOR GUANYLYLTRANSFERASE"/>
    <property type="match status" value="1"/>
</dbReference>
<keyword evidence="2 8" id="KW-0808">Transferase</keyword>
<dbReference type="PANTHER" id="PTHR19136">
    <property type="entry name" value="MOLYBDENUM COFACTOR GUANYLYLTRANSFERASE"/>
    <property type="match status" value="1"/>
</dbReference>
<keyword evidence="1 8" id="KW-0963">Cytoplasm</keyword>
<dbReference type="RefSeq" id="WP_021013785.1">
    <property type="nucleotide sequence ID" value="NZ_CP025084.1"/>
</dbReference>
<dbReference type="AlphaFoldDB" id="A0A2I5TES2"/>
<sequence length="192" mass="21365">MITGVILAGGQAIRMGGKDKGLMELDGKPLYQLILSRLAPQVDKIIINANRNQVIYQQSGYPVVNDINKNYAGPLAGVLTGLVTVKTEWVIFVPCDVPALPLDLVSRLWQGRGDKKAAYATDGNREHPTLLLIHTNLASALDEYLAKGDRKLMLFLNKIDAQSVSFSDQPQAFRNFNTTDDLQLWHKDRYDI</sequence>
<reference evidence="11" key="4">
    <citation type="submission" date="2017-11" db="EMBL/GenBank/DDBJ databases">
        <title>Complete genome sequence of Serratia sp. ATCC 39006.</title>
        <authorList>
            <person name="Hampton H.G."/>
            <person name="Jackson S.A."/>
            <person name="Jauregui R."/>
            <person name="Poulter G.T.M."/>
            <person name="Salmond G.P.C."/>
            <person name="Fineran P.C."/>
        </authorList>
    </citation>
    <scope>NUCLEOTIDE SEQUENCE</scope>
    <source>
        <strain evidence="11">ATCC 39006</strain>
    </source>
</reference>
<dbReference type="SUPFAM" id="SSF53448">
    <property type="entry name" value="Nucleotide-diphospho-sugar transferases"/>
    <property type="match status" value="1"/>
</dbReference>
<dbReference type="CDD" id="cd02503">
    <property type="entry name" value="MobA"/>
    <property type="match status" value="1"/>
</dbReference>
<keyword evidence="11" id="KW-0548">Nucleotidyltransferase</keyword>
<comment type="similarity">
    <text evidence="8">Belongs to the MobA family.</text>
</comment>
<keyword evidence="5 8" id="KW-0460">Magnesium</keyword>
<dbReference type="GO" id="GO:0046872">
    <property type="term" value="F:metal ion binding"/>
    <property type="evidence" value="ECO:0007669"/>
    <property type="project" value="UniProtKB-KW"/>
</dbReference>
<dbReference type="GO" id="GO:0005737">
    <property type="term" value="C:cytoplasm"/>
    <property type="evidence" value="ECO:0007669"/>
    <property type="project" value="UniProtKB-SubCell"/>
</dbReference>
<dbReference type="KEGG" id="serq:CWC46_02225"/>
<gene>
    <name evidence="8 11" type="primary">mobA</name>
    <name evidence="10" type="ORF">CWC46_02225</name>
    <name evidence="11" type="ORF">Ser39006_002225</name>
</gene>
<feature type="binding site" evidence="8">
    <location>
        <position position="66"/>
    </location>
    <ligand>
        <name>GTP</name>
        <dbReference type="ChEBI" id="CHEBI:37565"/>
    </ligand>
</feature>
<evidence type="ECO:0000256" key="6">
    <source>
        <dbReference type="ARBA" id="ARBA00023134"/>
    </source>
</evidence>
<comment type="cofactor">
    <cofactor evidence="8">
        <name>Mg(2+)</name>
        <dbReference type="ChEBI" id="CHEBI:18420"/>
    </cofactor>
</comment>
<dbReference type="GO" id="GO:1902758">
    <property type="term" value="P:bis(molybdopterin guanine dinucleotide)molybdenum biosynthetic process"/>
    <property type="evidence" value="ECO:0007669"/>
    <property type="project" value="TreeGrafter"/>
</dbReference>
<dbReference type="KEGG" id="sera:Ser39006_002225"/>
<keyword evidence="6 8" id="KW-0342">GTP-binding</keyword>
<keyword evidence="4 8" id="KW-0547">Nucleotide-binding</keyword>
<protein>
    <recommendedName>
        <fullName evidence="8">Molybdenum cofactor guanylyltransferase</fullName>
        <shortName evidence="8">MoCo guanylyltransferase</shortName>
        <ecNumber evidence="8">2.7.7.77</ecNumber>
    </recommendedName>
    <alternativeName>
        <fullName evidence="8">GTP:molybdopterin guanylyltransferase</fullName>
    </alternativeName>
    <alternativeName>
        <fullName evidence="8">Mo-MPT guanylyltransferase</fullName>
    </alternativeName>
    <alternativeName>
        <fullName evidence="8">Molybdopterin guanylyltransferase</fullName>
    </alternativeName>
    <alternativeName>
        <fullName evidence="8">Molybdopterin-guanine dinucleotide synthase</fullName>
        <shortName evidence="8">MGD synthase</shortName>
    </alternativeName>
</protein>
<comment type="catalytic activity">
    <reaction evidence="8">
        <text>Mo-molybdopterin + GTP + H(+) = Mo-molybdopterin guanine dinucleotide + diphosphate</text>
        <dbReference type="Rhea" id="RHEA:34243"/>
        <dbReference type="ChEBI" id="CHEBI:15378"/>
        <dbReference type="ChEBI" id="CHEBI:33019"/>
        <dbReference type="ChEBI" id="CHEBI:37565"/>
        <dbReference type="ChEBI" id="CHEBI:71302"/>
        <dbReference type="ChEBI" id="CHEBI:71310"/>
        <dbReference type="EC" id="2.7.7.77"/>
    </reaction>
</comment>
<keyword evidence="12" id="KW-1185">Reference proteome</keyword>
<feature type="binding site" evidence="8">
    <location>
        <begin position="7"/>
        <end position="9"/>
    </location>
    <ligand>
        <name>GTP</name>
        <dbReference type="ChEBI" id="CHEBI:37565"/>
    </ligand>
</feature>
<dbReference type="EMBL" id="CP025084">
    <property type="protein sequence ID" value="AUH03058.1"/>
    <property type="molecule type" value="Genomic_DNA"/>
</dbReference>
<evidence type="ECO:0000259" key="9">
    <source>
        <dbReference type="Pfam" id="PF12804"/>
    </source>
</evidence>
<evidence type="ECO:0000256" key="3">
    <source>
        <dbReference type="ARBA" id="ARBA00022723"/>
    </source>
</evidence>
<dbReference type="EC" id="2.7.7.77" evidence="8"/>
<dbReference type="NCBIfam" id="TIGR02665">
    <property type="entry name" value="molyb_mobA"/>
    <property type="match status" value="1"/>
</dbReference>
<reference evidence="10 13" key="3">
    <citation type="submission" date="2017-11" db="EMBL/GenBank/DDBJ databases">
        <title>Complete genome sequence of Serratia sp. ATCC 39006 LacA.</title>
        <authorList>
            <person name="Hampton H.G."/>
            <person name="Jackson S.A."/>
            <person name="Jauregui R."/>
            <person name="Poulter G.T.M."/>
            <person name="Salmond G.P.C."/>
            <person name="Fineran P.C."/>
        </authorList>
    </citation>
    <scope>NUCLEOTIDE SEQUENCE [LARGE SCALE GENOMIC DNA]</scope>
    <source>
        <strain evidence="10 13">ATCC 39006</strain>
    </source>
</reference>
<comment type="function">
    <text evidence="8">Transfers a GMP moiety from GTP to Mo-molybdopterin (Mo-MPT) cofactor (Moco or molybdenum cofactor) to form Mo-molybdopterin guanine dinucleotide (Mo-MGD) cofactor.</text>
</comment>
<dbReference type="InterPro" id="IPR029044">
    <property type="entry name" value="Nucleotide-diphossugar_trans"/>
</dbReference>
<evidence type="ECO:0000256" key="5">
    <source>
        <dbReference type="ARBA" id="ARBA00022842"/>
    </source>
</evidence>
<dbReference type="HAMAP" id="MF_00316">
    <property type="entry name" value="MobA"/>
    <property type="match status" value="1"/>
</dbReference>
<evidence type="ECO:0000313" key="13">
    <source>
        <dbReference type="Proteomes" id="UP000233778"/>
    </source>
</evidence>
<feature type="domain" description="MobA-like NTP transferase" evidence="9">
    <location>
        <begin position="4"/>
        <end position="154"/>
    </location>
</feature>
<feature type="binding site" evidence="8">
    <location>
        <position position="96"/>
    </location>
    <ligand>
        <name>Mg(2+)</name>
        <dbReference type="ChEBI" id="CHEBI:18420"/>
    </ligand>
</feature>
<dbReference type="Proteomes" id="UP000233778">
    <property type="component" value="Chromosome"/>
</dbReference>
<dbReference type="Gene3D" id="3.90.550.10">
    <property type="entry name" value="Spore Coat Polysaccharide Biosynthesis Protein SpsA, Chain A"/>
    <property type="match status" value="1"/>
</dbReference>
<feature type="binding site" evidence="8">
    <location>
        <position position="48"/>
    </location>
    <ligand>
        <name>GTP</name>
        <dbReference type="ChEBI" id="CHEBI:37565"/>
    </ligand>
</feature>
<evidence type="ECO:0000256" key="8">
    <source>
        <dbReference type="HAMAP-Rule" id="MF_00316"/>
    </source>
</evidence>
<dbReference type="Pfam" id="PF12804">
    <property type="entry name" value="NTP_transf_3"/>
    <property type="match status" value="1"/>
</dbReference>
<keyword evidence="3 8" id="KW-0479">Metal-binding</keyword>
<organism evidence="11 12">
    <name type="scientific">Serratia sp. (strain ATCC 39006)</name>
    <name type="common">Prodigiosinella confusarubida</name>
    <dbReference type="NCBI Taxonomy" id="104623"/>
    <lineage>
        <taxon>Bacteria</taxon>
        <taxon>Pseudomonadati</taxon>
        <taxon>Pseudomonadota</taxon>
        <taxon>Gammaproteobacteria</taxon>
        <taxon>Enterobacterales</taxon>
        <taxon>Pectobacteriaceae</taxon>
        <taxon>Prodigiosinella</taxon>
    </lineage>
</organism>
<feature type="binding site" evidence="8">
    <location>
        <position position="96"/>
    </location>
    <ligand>
        <name>GTP</name>
        <dbReference type="ChEBI" id="CHEBI:37565"/>
    </ligand>
</feature>
<dbReference type="Proteomes" id="UP000017700">
    <property type="component" value="Chromosome"/>
</dbReference>
<dbReference type="EMBL" id="CP025085">
    <property type="protein sequence ID" value="AUG98743.1"/>
    <property type="molecule type" value="Genomic_DNA"/>
</dbReference>